<evidence type="ECO:0008006" key="4">
    <source>
        <dbReference type="Google" id="ProtNLM"/>
    </source>
</evidence>
<comment type="caution">
    <text evidence="2">The sequence shown here is derived from an EMBL/GenBank/DDBJ whole genome shotgun (WGS) entry which is preliminary data.</text>
</comment>
<reference evidence="2" key="1">
    <citation type="submission" date="2021-05" db="EMBL/GenBank/DDBJ databases">
        <authorList>
            <person name="Stam R."/>
        </authorList>
    </citation>
    <scope>NUCLEOTIDE SEQUENCE</scope>
    <source>
        <strain evidence="2">CS162</strain>
    </source>
</reference>
<dbReference type="RefSeq" id="XP_043175340.1">
    <property type="nucleotide sequence ID" value="XM_043319405.1"/>
</dbReference>
<accession>A0A8J2IDR8</accession>
<proteinExistence type="predicted"/>
<keyword evidence="3" id="KW-1185">Reference proteome</keyword>
<feature type="compositionally biased region" description="Polar residues" evidence="1">
    <location>
        <begin position="1"/>
        <end position="14"/>
    </location>
</feature>
<evidence type="ECO:0000313" key="2">
    <source>
        <dbReference type="EMBL" id="CAG5187697.1"/>
    </source>
</evidence>
<dbReference type="AlphaFoldDB" id="A0A8J2IDR8"/>
<evidence type="ECO:0000313" key="3">
    <source>
        <dbReference type="Proteomes" id="UP000676310"/>
    </source>
</evidence>
<dbReference type="GeneID" id="67012071"/>
<dbReference type="InterPro" id="IPR007727">
    <property type="entry name" value="Spo12"/>
</dbReference>
<dbReference type="Proteomes" id="UP000676310">
    <property type="component" value="Unassembled WGS sequence"/>
</dbReference>
<dbReference type="OrthoDB" id="5578329at2759"/>
<gene>
    <name evidence="2" type="ORF">ALTATR162_LOCUS11763</name>
</gene>
<evidence type="ECO:0000256" key="1">
    <source>
        <dbReference type="SAM" id="MobiDB-lite"/>
    </source>
</evidence>
<organism evidence="2 3">
    <name type="scientific">Alternaria atra</name>
    <dbReference type="NCBI Taxonomy" id="119953"/>
    <lineage>
        <taxon>Eukaryota</taxon>
        <taxon>Fungi</taxon>
        <taxon>Dikarya</taxon>
        <taxon>Ascomycota</taxon>
        <taxon>Pezizomycotina</taxon>
        <taxon>Dothideomycetes</taxon>
        <taxon>Pleosporomycetidae</taxon>
        <taxon>Pleosporales</taxon>
        <taxon>Pleosporineae</taxon>
        <taxon>Pleosporaceae</taxon>
        <taxon>Alternaria</taxon>
        <taxon>Alternaria sect. Ulocladioides</taxon>
    </lineage>
</organism>
<dbReference type="EMBL" id="CAJRGZ010000032">
    <property type="protein sequence ID" value="CAG5187697.1"/>
    <property type="molecule type" value="Genomic_DNA"/>
</dbReference>
<feature type="compositionally biased region" description="Low complexity" evidence="1">
    <location>
        <begin position="90"/>
        <end position="99"/>
    </location>
</feature>
<name>A0A8J2IDR8_9PLEO</name>
<feature type="region of interest" description="Disordered" evidence="1">
    <location>
        <begin position="1"/>
        <end position="33"/>
    </location>
</feature>
<sequence length="117" mass="12902">MASNILTPRDTNAQVKPVSSPGKGLENKDTKSLDYHRQVLQSRLGSEPEQKFVSPSDEIMSPATQKLKAFKTKHAMKKSKPQTLFKKTSSKNFESSKGSSTLMFADIPKSNAKEESA</sequence>
<feature type="region of interest" description="Disordered" evidence="1">
    <location>
        <begin position="72"/>
        <end position="99"/>
    </location>
</feature>
<protein>
    <recommendedName>
        <fullName evidence="4">Spo12-like protein</fullName>
    </recommendedName>
</protein>
<dbReference type="Pfam" id="PF05032">
    <property type="entry name" value="Spo12"/>
    <property type="match status" value="1"/>
</dbReference>